<dbReference type="Proteomes" id="UP001165121">
    <property type="component" value="Unassembled WGS sequence"/>
</dbReference>
<feature type="compositionally biased region" description="Low complexity" evidence="1">
    <location>
        <begin position="68"/>
        <end position="80"/>
    </location>
</feature>
<name>A0A9W7D2Q5_9STRA</name>
<organism evidence="2 3">
    <name type="scientific">Phytophthora fragariaefolia</name>
    <dbReference type="NCBI Taxonomy" id="1490495"/>
    <lineage>
        <taxon>Eukaryota</taxon>
        <taxon>Sar</taxon>
        <taxon>Stramenopiles</taxon>
        <taxon>Oomycota</taxon>
        <taxon>Peronosporomycetes</taxon>
        <taxon>Peronosporales</taxon>
        <taxon>Peronosporaceae</taxon>
        <taxon>Phytophthora</taxon>
    </lineage>
</organism>
<reference evidence="2" key="1">
    <citation type="submission" date="2023-04" db="EMBL/GenBank/DDBJ databases">
        <title>Phytophthora fragariaefolia NBRC 109709.</title>
        <authorList>
            <person name="Ichikawa N."/>
            <person name="Sato H."/>
            <person name="Tonouchi N."/>
        </authorList>
    </citation>
    <scope>NUCLEOTIDE SEQUENCE</scope>
    <source>
        <strain evidence="2">NBRC 109709</strain>
    </source>
</reference>
<gene>
    <name evidence="2" type="ORF">Pfra01_002362800</name>
</gene>
<sequence>MTVGPSDFRAPPTRDQAPAPTSSRERDLSPPRSTTSMEQANSIISLFDNEEPSSPDRLDQASSRHSHAASAAASAPVHSATFSPVSGVSIPPAAATGCEPNLPSRSSASLDARIMEQLLTQPEPLARFVRVISTARSASSGPPVSVAEPANRSKYVLSPTAMQVTVHERITAPEHRGKAPSIVVERLSLLDFAQQFDGWRTWTTPDLPHLVFWVNSVLEQFRSLVHSSNGDFHASSLQTITQLSLNDGELQNLMHALSRRSIQDSQRQGSRERPPTTTTQRDRDNQRQTRIPPAIFDLIPTHNGLPVCLCYLSAMGCPSGSSNRRVYGARAHATPDTLDARRRGEIGDDPRPNKGLDPYRLQFVLQGYHYTTELVVIARSGIIPTWKFELPQARTPPKNHYSTRLFKKALLRIIRQGQAHGTYLVVGLSLLEQWKNIQSSSFGAVEKKGVDPLVEVRQFTISAIPT</sequence>
<feature type="compositionally biased region" description="Polar residues" evidence="1">
    <location>
        <begin position="31"/>
        <end position="44"/>
    </location>
</feature>
<keyword evidence="3" id="KW-1185">Reference proteome</keyword>
<evidence type="ECO:0000313" key="3">
    <source>
        <dbReference type="Proteomes" id="UP001165121"/>
    </source>
</evidence>
<feature type="compositionally biased region" description="Basic and acidic residues" evidence="1">
    <location>
        <begin position="269"/>
        <end position="287"/>
    </location>
</feature>
<comment type="caution">
    <text evidence="2">The sequence shown here is derived from an EMBL/GenBank/DDBJ whole genome shotgun (WGS) entry which is preliminary data.</text>
</comment>
<feature type="region of interest" description="Disordered" evidence="1">
    <location>
        <begin position="260"/>
        <end position="289"/>
    </location>
</feature>
<dbReference type="EMBL" id="BSXT01003874">
    <property type="protein sequence ID" value="GMF55918.1"/>
    <property type="molecule type" value="Genomic_DNA"/>
</dbReference>
<accession>A0A9W7D2Q5</accession>
<dbReference type="OrthoDB" id="128230at2759"/>
<protein>
    <submittedName>
        <fullName evidence="2">Unnamed protein product</fullName>
    </submittedName>
</protein>
<evidence type="ECO:0000313" key="2">
    <source>
        <dbReference type="EMBL" id="GMF55918.1"/>
    </source>
</evidence>
<feature type="region of interest" description="Disordered" evidence="1">
    <location>
        <begin position="1"/>
        <end position="84"/>
    </location>
</feature>
<proteinExistence type="predicted"/>
<dbReference type="AlphaFoldDB" id="A0A9W7D2Q5"/>
<evidence type="ECO:0000256" key="1">
    <source>
        <dbReference type="SAM" id="MobiDB-lite"/>
    </source>
</evidence>